<evidence type="ECO:0000256" key="4">
    <source>
        <dbReference type="ARBA" id="ARBA00022741"/>
    </source>
</evidence>
<reference evidence="8" key="1">
    <citation type="journal article" date="2019" name="Int. J. Syst. Evol. Microbiol.">
        <title>The Global Catalogue of Microorganisms (GCM) 10K type strain sequencing project: providing services to taxonomists for standard genome sequencing and annotation.</title>
        <authorList>
            <consortium name="The Broad Institute Genomics Platform"/>
            <consortium name="The Broad Institute Genome Sequencing Center for Infectious Disease"/>
            <person name="Wu L."/>
            <person name="Ma J."/>
        </authorList>
    </citation>
    <scope>NUCLEOTIDE SEQUENCE [LARGE SCALE GENOMIC DNA]</scope>
    <source>
        <strain evidence="8">SHR3</strain>
    </source>
</reference>
<dbReference type="PANTHER" id="PTHR42788:SF13">
    <property type="entry name" value="ALIPHATIC SULFONATES IMPORT ATP-BINDING PROTEIN SSUB"/>
    <property type="match status" value="1"/>
</dbReference>
<keyword evidence="3" id="KW-1003">Cell membrane</keyword>
<keyword evidence="3" id="KW-0472">Membrane</keyword>
<dbReference type="Gene3D" id="3.40.50.300">
    <property type="entry name" value="P-loop containing nucleotide triphosphate hydrolases"/>
    <property type="match status" value="1"/>
</dbReference>
<dbReference type="Proteomes" id="UP001595974">
    <property type="component" value="Unassembled WGS sequence"/>
</dbReference>
<dbReference type="PROSITE" id="PS50893">
    <property type="entry name" value="ABC_TRANSPORTER_2"/>
    <property type="match status" value="1"/>
</dbReference>
<dbReference type="InterPro" id="IPR027417">
    <property type="entry name" value="P-loop_NTPase"/>
</dbReference>
<comment type="caution">
    <text evidence="7">The sequence shown here is derived from an EMBL/GenBank/DDBJ whole genome shotgun (WGS) entry which is preliminary data.</text>
</comment>
<evidence type="ECO:0000256" key="3">
    <source>
        <dbReference type="ARBA" id="ARBA00022475"/>
    </source>
</evidence>
<keyword evidence="4" id="KW-0547">Nucleotide-binding</keyword>
<dbReference type="RefSeq" id="WP_096450502.1">
    <property type="nucleotide sequence ID" value="NZ_JBHSOG010000015.1"/>
</dbReference>
<dbReference type="InterPro" id="IPR003439">
    <property type="entry name" value="ABC_transporter-like_ATP-bd"/>
</dbReference>
<sequence length="271" mass="29581">MAAARTDGHTRLDGVGKVFARAGRADVVLRDCSLELLPGRLNVLIGPSGCGKSTLAKLIAGYLPPSVGQVSVDGVAVTGPSAERLMVFQETALFPWMTLLDNVAFGPRQAGVSPGEAKERARKFLARVGLQGFDRRYPEQLSGGMQRRAEVARALINRPRLLLLDEPFRGLDHLSRGLMQAYFLDLFEEDRPTTLFVTSEVDEAVLLADRVIVLTHKPTTQRTVVEVPLPRPRTAGMLELEQAVRIKRQLLDLLHEESGKAFAAPAPRSAA</sequence>
<dbReference type="GO" id="GO:0005524">
    <property type="term" value="F:ATP binding"/>
    <property type="evidence" value="ECO:0007669"/>
    <property type="project" value="UniProtKB-KW"/>
</dbReference>
<dbReference type="InterPro" id="IPR050166">
    <property type="entry name" value="ABC_transporter_ATP-bind"/>
</dbReference>
<gene>
    <name evidence="7" type="ORF">ACFPTN_05340</name>
</gene>
<proteinExistence type="inferred from homology"/>
<accession>A0ABW1ANK6</accession>
<evidence type="ECO:0000256" key="5">
    <source>
        <dbReference type="ARBA" id="ARBA00022840"/>
    </source>
</evidence>
<dbReference type="Pfam" id="PF00005">
    <property type="entry name" value="ABC_tran"/>
    <property type="match status" value="1"/>
</dbReference>
<dbReference type="CDD" id="cd03293">
    <property type="entry name" value="ABC_NrtD_SsuB_transporters"/>
    <property type="match status" value="1"/>
</dbReference>
<feature type="domain" description="ABC transporter" evidence="6">
    <location>
        <begin position="10"/>
        <end position="241"/>
    </location>
</feature>
<dbReference type="EMBL" id="JBHSOG010000015">
    <property type="protein sequence ID" value="MFC5768788.1"/>
    <property type="molecule type" value="Genomic_DNA"/>
</dbReference>
<evidence type="ECO:0000256" key="2">
    <source>
        <dbReference type="ARBA" id="ARBA00022448"/>
    </source>
</evidence>
<evidence type="ECO:0000259" key="6">
    <source>
        <dbReference type="PROSITE" id="PS50893"/>
    </source>
</evidence>
<name>A0ABW1ANK6_9RHOO</name>
<dbReference type="SUPFAM" id="SSF52540">
    <property type="entry name" value="P-loop containing nucleoside triphosphate hydrolases"/>
    <property type="match status" value="1"/>
</dbReference>
<evidence type="ECO:0000313" key="8">
    <source>
        <dbReference type="Proteomes" id="UP001595974"/>
    </source>
</evidence>
<keyword evidence="8" id="KW-1185">Reference proteome</keyword>
<dbReference type="PANTHER" id="PTHR42788">
    <property type="entry name" value="TAURINE IMPORT ATP-BINDING PROTEIN-RELATED"/>
    <property type="match status" value="1"/>
</dbReference>
<evidence type="ECO:0000256" key="1">
    <source>
        <dbReference type="ARBA" id="ARBA00005417"/>
    </source>
</evidence>
<dbReference type="InterPro" id="IPR003593">
    <property type="entry name" value="AAA+_ATPase"/>
</dbReference>
<evidence type="ECO:0000313" key="7">
    <source>
        <dbReference type="EMBL" id="MFC5768788.1"/>
    </source>
</evidence>
<dbReference type="PROSITE" id="PS00211">
    <property type="entry name" value="ABC_TRANSPORTER_1"/>
    <property type="match status" value="1"/>
</dbReference>
<keyword evidence="5 7" id="KW-0067">ATP-binding</keyword>
<protein>
    <submittedName>
        <fullName evidence="7">ABC transporter ATP-binding protein</fullName>
    </submittedName>
</protein>
<dbReference type="InterPro" id="IPR017871">
    <property type="entry name" value="ABC_transporter-like_CS"/>
</dbReference>
<dbReference type="SMART" id="SM00382">
    <property type="entry name" value="AAA"/>
    <property type="match status" value="1"/>
</dbReference>
<organism evidence="7 8">
    <name type="scientific">Thauera sinica</name>
    <dbReference type="NCBI Taxonomy" id="2665146"/>
    <lineage>
        <taxon>Bacteria</taxon>
        <taxon>Pseudomonadati</taxon>
        <taxon>Pseudomonadota</taxon>
        <taxon>Betaproteobacteria</taxon>
        <taxon>Rhodocyclales</taxon>
        <taxon>Zoogloeaceae</taxon>
        <taxon>Thauera</taxon>
    </lineage>
</organism>
<keyword evidence="2" id="KW-0813">Transport</keyword>
<comment type="similarity">
    <text evidence="1">Belongs to the ABC transporter superfamily.</text>
</comment>